<comment type="caution">
    <text evidence="1">The sequence shown here is derived from an EMBL/GenBank/DDBJ whole genome shotgun (WGS) entry which is preliminary data.</text>
</comment>
<proteinExistence type="predicted"/>
<dbReference type="AlphaFoldDB" id="A0A6G0U768"/>
<evidence type="ECO:0000313" key="2">
    <source>
        <dbReference type="Proteomes" id="UP000475862"/>
    </source>
</evidence>
<dbReference type="Proteomes" id="UP000475862">
    <property type="component" value="Unassembled WGS sequence"/>
</dbReference>
<evidence type="ECO:0000313" key="1">
    <source>
        <dbReference type="EMBL" id="KAE9544797.1"/>
    </source>
</evidence>
<accession>A0A6G0U768</accession>
<keyword evidence="2" id="KW-1185">Reference proteome</keyword>
<reference evidence="1 2" key="1">
    <citation type="submission" date="2019-08" db="EMBL/GenBank/DDBJ databases">
        <title>The genome of the soybean aphid Biotype 1, its phylome, world population structure and adaptation to the North American continent.</title>
        <authorList>
            <person name="Giordano R."/>
            <person name="Donthu R.K."/>
            <person name="Hernandez A.G."/>
            <person name="Wright C.L."/>
            <person name="Zimin A.V."/>
        </authorList>
    </citation>
    <scope>NUCLEOTIDE SEQUENCE [LARGE SCALE GENOMIC DNA]</scope>
    <source>
        <tissue evidence="1">Whole aphids</tissue>
    </source>
</reference>
<dbReference type="EMBL" id="VYZN01000001">
    <property type="protein sequence ID" value="KAE9544797.1"/>
    <property type="molecule type" value="Genomic_DNA"/>
</dbReference>
<gene>
    <name evidence="1" type="ORF">AGLY_000339</name>
</gene>
<protein>
    <submittedName>
        <fullName evidence="1">Uncharacterized protein</fullName>
    </submittedName>
</protein>
<name>A0A6G0U768_APHGL</name>
<organism evidence="1 2">
    <name type="scientific">Aphis glycines</name>
    <name type="common">Soybean aphid</name>
    <dbReference type="NCBI Taxonomy" id="307491"/>
    <lineage>
        <taxon>Eukaryota</taxon>
        <taxon>Metazoa</taxon>
        <taxon>Ecdysozoa</taxon>
        <taxon>Arthropoda</taxon>
        <taxon>Hexapoda</taxon>
        <taxon>Insecta</taxon>
        <taxon>Pterygota</taxon>
        <taxon>Neoptera</taxon>
        <taxon>Paraneoptera</taxon>
        <taxon>Hemiptera</taxon>
        <taxon>Sternorrhyncha</taxon>
        <taxon>Aphidomorpha</taxon>
        <taxon>Aphidoidea</taxon>
        <taxon>Aphididae</taxon>
        <taxon>Aphidini</taxon>
        <taxon>Aphis</taxon>
        <taxon>Aphis</taxon>
    </lineage>
</organism>
<sequence>MQVHIKVDAYVNRTSNIITYLMMNYASGRGRETAIRVASEVNNPELMSIFLLAKSLKITQAHRKSMMCTYIYIRKDVFFMLLFYAIRKYNPSISLVLNLNEFHSCLAVLPSWNFTGGDTTFYTCNKIIENKIIELSVDMRMIKEYCLICQKQKFILKTVFILVREIIIKVLTLLLLSENSSKLSTLEPIMHILYKYKFIKHSPFAIRIIFQKSLSFNIDKKMSILNHVKILLGYFDNKEKIIMQC</sequence>